<evidence type="ECO:0000313" key="11">
    <source>
        <dbReference type="Proteomes" id="UP000006352"/>
    </source>
</evidence>
<evidence type="ECO:0000313" key="10">
    <source>
        <dbReference type="EMBL" id="CCM01984.1"/>
    </source>
</evidence>
<organism evidence="10 11">
    <name type="scientific">Fibroporia radiculosa</name>
    <dbReference type="NCBI Taxonomy" id="599839"/>
    <lineage>
        <taxon>Eukaryota</taxon>
        <taxon>Fungi</taxon>
        <taxon>Dikarya</taxon>
        <taxon>Basidiomycota</taxon>
        <taxon>Agaricomycotina</taxon>
        <taxon>Agaricomycetes</taxon>
        <taxon>Polyporales</taxon>
        <taxon>Fibroporiaceae</taxon>
        <taxon>Fibroporia</taxon>
    </lineage>
</organism>
<keyword evidence="3" id="KW-0337">GPI-anchor biosynthesis</keyword>
<evidence type="ECO:0000256" key="4">
    <source>
        <dbReference type="ARBA" id="ARBA00022692"/>
    </source>
</evidence>
<sequence length="302" mass="33015">MPVSRDLRNRKTTKATPAKSSPPVQTQASSPDEFFPFARYISATGVHACLLAFTALVLPRTSPSFVAHFAPSWHQNAEPADFSLQGTLSLLTRSPVRTVLWTCVGAAVLQAWWASCLQEWLLESRMQKRGVTDAAEKPKQKLDKRASGRRQLETLKNASLTTLVAHPVQTYSLALLLALLTAWTPAYVYGPPSLGTSTEALVIRLTWIRLFAELRPRGAIERAIVYPAIGSLFGCWSGAIPIALDWDRPWQAWPLTPAYGAISGYILGSLVAVSVSGITHLALADLLSAQTPAKKESKSRQR</sequence>
<feature type="region of interest" description="Disordered" evidence="8">
    <location>
        <begin position="1"/>
        <end position="30"/>
    </location>
</feature>
<evidence type="ECO:0000256" key="5">
    <source>
        <dbReference type="ARBA" id="ARBA00022824"/>
    </source>
</evidence>
<protein>
    <submittedName>
        <fullName evidence="10">Uncharacterized protein</fullName>
    </submittedName>
</protein>
<feature type="compositionally biased region" description="Polar residues" evidence="8">
    <location>
        <begin position="14"/>
        <end position="30"/>
    </location>
</feature>
<name>J4H2R5_9APHY</name>
<keyword evidence="4 9" id="KW-0812">Transmembrane</keyword>
<feature type="transmembrane region" description="Helical" evidence="9">
    <location>
        <begin position="264"/>
        <end position="287"/>
    </location>
</feature>
<gene>
    <name evidence="10" type="ORF">FIBRA_04058</name>
</gene>
<keyword evidence="7 9" id="KW-0472">Membrane</keyword>
<dbReference type="RefSeq" id="XP_012181267.1">
    <property type="nucleotide sequence ID" value="XM_012325877.1"/>
</dbReference>
<dbReference type="EMBL" id="HE797058">
    <property type="protein sequence ID" value="CCM01984.1"/>
    <property type="molecule type" value="Genomic_DNA"/>
</dbReference>
<keyword evidence="6 9" id="KW-1133">Transmembrane helix</keyword>
<proteinExistence type="predicted"/>
<evidence type="ECO:0000256" key="8">
    <source>
        <dbReference type="SAM" id="MobiDB-lite"/>
    </source>
</evidence>
<accession>J4H2R5</accession>
<evidence type="ECO:0000256" key="3">
    <source>
        <dbReference type="ARBA" id="ARBA00022502"/>
    </source>
</evidence>
<evidence type="ECO:0000256" key="9">
    <source>
        <dbReference type="SAM" id="Phobius"/>
    </source>
</evidence>
<evidence type="ECO:0000256" key="7">
    <source>
        <dbReference type="ARBA" id="ARBA00023136"/>
    </source>
</evidence>
<keyword evidence="11" id="KW-1185">Reference proteome</keyword>
<evidence type="ECO:0000256" key="1">
    <source>
        <dbReference type="ARBA" id="ARBA00004477"/>
    </source>
</evidence>
<dbReference type="InParanoid" id="J4H2R5"/>
<feature type="transmembrane region" description="Helical" evidence="9">
    <location>
        <begin position="224"/>
        <end position="244"/>
    </location>
</feature>
<comment type="pathway">
    <text evidence="2">Glycolipid biosynthesis; glycosylphosphatidylinositol-anchor biosynthesis.</text>
</comment>
<dbReference type="OrthoDB" id="17366at2759"/>
<comment type="subcellular location">
    <subcellularLocation>
        <location evidence="1">Endoplasmic reticulum membrane</location>
        <topology evidence="1">Multi-pass membrane protein</topology>
    </subcellularLocation>
</comment>
<dbReference type="HOGENOM" id="CLU_064564_0_0_1"/>
<dbReference type="InterPro" id="IPR009580">
    <property type="entry name" value="GPI_biosynthesis_protein_Pig-F"/>
</dbReference>
<evidence type="ECO:0000256" key="2">
    <source>
        <dbReference type="ARBA" id="ARBA00004687"/>
    </source>
</evidence>
<dbReference type="STRING" id="599839.J4H2R5"/>
<keyword evidence="5" id="KW-0256">Endoplasmic reticulum</keyword>
<dbReference type="Proteomes" id="UP000006352">
    <property type="component" value="Unassembled WGS sequence"/>
</dbReference>
<dbReference type="Pfam" id="PF06699">
    <property type="entry name" value="PIG-F"/>
    <property type="match status" value="1"/>
</dbReference>
<dbReference type="GeneID" id="24096895"/>
<dbReference type="GO" id="GO:0005789">
    <property type="term" value="C:endoplasmic reticulum membrane"/>
    <property type="evidence" value="ECO:0007669"/>
    <property type="project" value="UniProtKB-SubCell"/>
</dbReference>
<dbReference type="GO" id="GO:0006506">
    <property type="term" value="P:GPI anchor biosynthetic process"/>
    <property type="evidence" value="ECO:0007669"/>
    <property type="project" value="UniProtKB-UniPathway"/>
</dbReference>
<dbReference type="UniPathway" id="UPA00196"/>
<reference evidence="10 11" key="1">
    <citation type="journal article" date="2012" name="Appl. Environ. Microbiol.">
        <title>Short-read sequencing for genomic analysis of the brown rot fungus Fibroporia radiculosa.</title>
        <authorList>
            <person name="Tang J.D."/>
            <person name="Perkins A.D."/>
            <person name="Sonstegard T.S."/>
            <person name="Schroeder S.G."/>
            <person name="Burgess S.C."/>
            <person name="Diehl S.V."/>
        </authorList>
    </citation>
    <scope>NUCLEOTIDE SEQUENCE [LARGE SCALE GENOMIC DNA]</scope>
    <source>
        <strain evidence="10 11">TFFH 294</strain>
    </source>
</reference>
<evidence type="ECO:0000256" key="6">
    <source>
        <dbReference type="ARBA" id="ARBA00022989"/>
    </source>
</evidence>
<dbReference type="AlphaFoldDB" id="J4H2R5"/>